<feature type="compositionally biased region" description="Basic and acidic residues" evidence="1">
    <location>
        <begin position="195"/>
        <end position="208"/>
    </location>
</feature>
<dbReference type="EMBL" id="VUNS01000008">
    <property type="protein sequence ID" value="MST97156.1"/>
    <property type="molecule type" value="Genomic_DNA"/>
</dbReference>
<feature type="domain" description="YagK/YfjJ C-terminal" evidence="2">
    <location>
        <begin position="44"/>
        <end position="125"/>
    </location>
</feature>
<feature type="region of interest" description="Disordered" evidence="1">
    <location>
        <begin position="195"/>
        <end position="214"/>
    </location>
</feature>
<dbReference type="AlphaFoldDB" id="A0A844G1B9"/>
<evidence type="ECO:0000313" key="3">
    <source>
        <dbReference type="EMBL" id="MST97156.1"/>
    </source>
</evidence>
<protein>
    <submittedName>
        <fullName evidence="3">Inovirus Gp2 family protein</fullName>
    </submittedName>
</protein>
<reference evidence="3 4" key="1">
    <citation type="submission" date="2019-08" db="EMBL/GenBank/DDBJ databases">
        <title>In-depth cultivation of the pig gut microbiome towards novel bacterial diversity and tailored functional studies.</title>
        <authorList>
            <person name="Wylensek D."/>
            <person name="Hitch T.C.A."/>
            <person name="Clavel T."/>
        </authorList>
    </citation>
    <scope>NUCLEOTIDE SEQUENCE [LARGE SCALE GENOMIC DNA]</scope>
    <source>
        <strain evidence="3 4">BBE-744-WT-12</strain>
    </source>
</reference>
<evidence type="ECO:0000313" key="4">
    <source>
        <dbReference type="Proteomes" id="UP000435649"/>
    </source>
</evidence>
<organism evidence="3 4">
    <name type="scientific">Victivallis lenta</name>
    <dbReference type="NCBI Taxonomy" id="2606640"/>
    <lineage>
        <taxon>Bacteria</taxon>
        <taxon>Pseudomonadati</taxon>
        <taxon>Lentisphaerota</taxon>
        <taxon>Lentisphaeria</taxon>
        <taxon>Victivallales</taxon>
        <taxon>Victivallaceae</taxon>
        <taxon>Victivallis</taxon>
    </lineage>
</organism>
<dbReference type="Pfam" id="PF11726">
    <property type="entry name" value="YagK_YfjJ_C"/>
    <property type="match status" value="1"/>
</dbReference>
<gene>
    <name evidence="3" type="ORF">FYJ85_08880</name>
</gene>
<comment type="caution">
    <text evidence="3">The sequence shown here is derived from an EMBL/GenBank/DDBJ whole genome shotgun (WGS) entry which is preliminary data.</text>
</comment>
<dbReference type="RefSeq" id="WP_154418004.1">
    <property type="nucleotide sequence ID" value="NZ_VUNS01000008.1"/>
</dbReference>
<name>A0A844G1B9_9BACT</name>
<proteinExistence type="predicted"/>
<evidence type="ECO:0000256" key="1">
    <source>
        <dbReference type="SAM" id="MobiDB-lite"/>
    </source>
</evidence>
<dbReference type="Proteomes" id="UP000435649">
    <property type="component" value="Unassembled WGS sequence"/>
</dbReference>
<accession>A0A844G1B9</accession>
<dbReference type="InterPro" id="IPR057271">
    <property type="entry name" value="YagK_YfjJ_C"/>
</dbReference>
<evidence type="ECO:0000259" key="2">
    <source>
        <dbReference type="Pfam" id="PF11726"/>
    </source>
</evidence>
<sequence length="214" mass="25515">MRNERITYEDQYLGHPIMTDKARQLGCKESILQKIDQLMTDMSNRHSKVYFMRYDVRFPQGYGHPNDNELFSQFQESFIKNRKRAGYDPAYIAVRECSREKHQHYHVALMLDGHKTQSIHDHIQTAERLWEKTLNLSPKHDDAGRATSYGLIDDCMRNRQGQPQENGVMLRKDDPEYERKYDQCFRRCSYLAKVNQKDSSPKHQRELFSSRIQH</sequence>
<keyword evidence="4" id="KW-1185">Reference proteome</keyword>